<name>A0ABQ1WMG9_9FLAO</name>
<dbReference type="EMBL" id="BMIX01000003">
    <property type="protein sequence ID" value="GGG34194.1"/>
    <property type="molecule type" value="Genomic_DNA"/>
</dbReference>
<sequence length="54" mass="6293">MAQKPFIVPVPGTIKLHNLEEDLGALDIQFSEEELKEFRDQFSKINLIDNRTTY</sequence>
<proteinExistence type="predicted"/>
<dbReference type="InterPro" id="IPR036812">
    <property type="entry name" value="NAD(P)_OxRdtase_dom_sf"/>
</dbReference>
<dbReference type="Gene3D" id="3.20.20.100">
    <property type="entry name" value="NADP-dependent oxidoreductase domain"/>
    <property type="match status" value="1"/>
</dbReference>
<organism evidence="1 2">
    <name type="scientific">Christiangramia forsetii</name>
    <dbReference type="NCBI Taxonomy" id="411153"/>
    <lineage>
        <taxon>Bacteria</taxon>
        <taxon>Pseudomonadati</taxon>
        <taxon>Bacteroidota</taxon>
        <taxon>Flavobacteriia</taxon>
        <taxon>Flavobacteriales</taxon>
        <taxon>Flavobacteriaceae</taxon>
        <taxon>Christiangramia</taxon>
    </lineage>
</organism>
<evidence type="ECO:0000313" key="1">
    <source>
        <dbReference type="EMBL" id="GGG34194.1"/>
    </source>
</evidence>
<gene>
    <name evidence="1" type="ORF">GCM10011532_17310</name>
</gene>
<keyword evidence="2" id="KW-1185">Reference proteome</keyword>
<dbReference type="SUPFAM" id="SSF51430">
    <property type="entry name" value="NAD(P)-linked oxidoreductase"/>
    <property type="match status" value="1"/>
</dbReference>
<dbReference type="Proteomes" id="UP000605733">
    <property type="component" value="Unassembled WGS sequence"/>
</dbReference>
<evidence type="ECO:0000313" key="2">
    <source>
        <dbReference type="Proteomes" id="UP000605733"/>
    </source>
</evidence>
<accession>A0ABQ1WMG9</accession>
<protein>
    <submittedName>
        <fullName evidence="1">Uncharacterized protein</fullName>
    </submittedName>
</protein>
<reference evidence="2" key="1">
    <citation type="journal article" date="2019" name="Int. J. Syst. Evol. Microbiol.">
        <title>The Global Catalogue of Microorganisms (GCM) 10K type strain sequencing project: providing services to taxonomists for standard genome sequencing and annotation.</title>
        <authorList>
            <consortium name="The Broad Institute Genomics Platform"/>
            <consortium name="The Broad Institute Genome Sequencing Center for Infectious Disease"/>
            <person name="Wu L."/>
            <person name="Ma J."/>
        </authorList>
    </citation>
    <scope>NUCLEOTIDE SEQUENCE [LARGE SCALE GENOMIC DNA]</scope>
    <source>
        <strain evidence="2">CGMCC 1.15422</strain>
    </source>
</reference>
<comment type="caution">
    <text evidence="1">The sequence shown here is derived from an EMBL/GenBank/DDBJ whole genome shotgun (WGS) entry which is preliminary data.</text>
</comment>